<accession>A0A382MIM5</accession>
<proteinExistence type="predicted"/>
<protein>
    <submittedName>
        <fullName evidence="1">Uncharacterized protein</fullName>
    </submittedName>
</protein>
<evidence type="ECO:0000313" key="1">
    <source>
        <dbReference type="EMBL" id="SVC48596.1"/>
    </source>
</evidence>
<sequence>MGVDWNATFGDYSRPLGGREVSKHAAIHHPRDGFGWRNPPEGELRSEWSRLLRSGGPLYSHWGDKKKDEHQISQSYILTPFLGSFIFFSPIRKMSGDRPVTEIHTRISQDYDSLSIEVANERGGVAIPPPHSIG</sequence>
<name>A0A382MIM5_9ZZZZ</name>
<dbReference type="AlphaFoldDB" id="A0A382MIM5"/>
<feature type="non-terminal residue" evidence="1">
    <location>
        <position position="134"/>
    </location>
</feature>
<organism evidence="1">
    <name type="scientific">marine metagenome</name>
    <dbReference type="NCBI Taxonomy" id="408172"/>
    <lineage>
        <taxon>unclassified sequences</taxon>
        <taxon>metagenomes</taxon>
        <taxon>ecological metagenomes</taxon>
    </lineage>
</organism>
<dbReference type="EMBL" id="UINC01093848">
    <property type="protein sequence ID" value="SVC48596.1"/>
    <property type="molecule type" value="Genomic_DNA"/>
</dbReference>
<gene>
    <name evidence="1" type="ORF">METZ01_LOCUS301450</name>
</gene>
<reference evidence="1" key="1">
    <citation type="submission" date="2018-05" db="EMBL/GenBank/DDBJ databases">
        <authorList>
            <person name="Lanie J.A."/>
            <person name="Ng W.-L."/>
            <person name="Kazmierczak K.M."/>
            <person name="Andrzejewski T.M."/>
            <person name="Davidsen T.M."/>
            <person name="Wayne K.J."/>
            <person name="Tettelin H."/>
            <person name="Glass J.I."/>
            <person name="Rusch D."/>
            <person name="Podicherti R."/>
            <person name="Tsui H.-C.T."/>
            <person name="Winkler M.E."/>
        </authorList>
    </citation>
    <scope>NUCLEOTIDE SEQUENCE</scope>
</reference>